<evidence type="ECO:0000313" key="3">
    <source>
        <dbReference type="Proteomes" id="UP000612893"/>
    </source>
</evidence>
<evidence type="ECO:0000256" key="1">
    <source>
        <dbReference type="SAM" id="MobiDB-lite"/>
    </source>
</evidence>
<protein>
    <submittedName>
        <fullName evidence="2">Uncharacterized protein</fullName>
    </submittedName>
</protein>
<gene>
    <name evidence="2" type="ORF">JF922_16985</name>
</gene>
<dbReference type="AlphaFoldDB" id="A0A934KAX1"/>
<dbReference type="Proteomes" id="UP000612893">
    <property type="component" value="Unassembled WGS sequence"/>
</dbReference>
<evidence type="ECO:0000313" key="2">
    <source>
        <dbReference type="EMBL" id="MBJ7599758.1"/>
    </source>
</evidence>
<name>A0A934KAX1_9BACT</name>
<comment type="caution">
    <text evidence="2">The sequence shown here is derived from an EMBL/GenBank/DDBJ whole genome shotgun (WGS) entry which is preliminary data.</text>
</comment>
<dbReference type="EMBL" id="JAEKNR010000171">
    <property type="protein sequence ID" value="MBJ7599758.1"/>
    <property type="molecule type" value="Genomic_DNA"/>
</dbReference>
<reference evidence="2" key="1">
    <citation type="submission" date="2020-10" db="EMBL/GenBank/DDBJ databases">
        <title>Ca. Dormibacterota MAGs.</title>
        <authorList>
            <person name="Montgomery K."/>
        </authorList>
    </citation>
    <scope>NUCLEOTIDE SEQUENCE [LARGE SCALE GENOMIC DNA]</scope>
    <source>
        <strain evidence="2">SC8812_S17_10</strain>
    </source>
</reference>
<accession>A0A934KAX1</accession>
<organism evidence="2 3">
    <name type="scientific">Candidatus Nephthysia bennettiae</name>
    <dbReference type="NCBI Taxonomy" id="3127016"/>
    <lineage>
        <taxon>Bacteria</taxon>
        <taxon>Bacillati</taxon>
        <taxon>Candidatus Dormiibacterota</taxon>
        <taxon>Candidatus Dormibacteria</taxon>
        <taxon>Candidatus Dormibacterales</taxon>
        <taxon>Candidatus Dormibacteraceae</taxon>
        <taxon>Candidatus Nephthysia</taxon>
    </lineage>
</organism>
<feature type="region of interest" description="Disordered" evidence="1">
    <location>
        <begin position="11"/>
        <end position="35"/>
    </location>
</feature>
<dbReference type="RefSeq" id="WP_338203366.1">
    <property type="nucleotide sequence ID" value="NZ_JAEKNR010000171.1"/>
</dbReference>
<keyword evidence="3" id="KW-1185">Reference proteome</keyword>
<proteinExistence type="predicted"/>
<sequence length="63" mass="7547">MLEKRASFVYRQMSADHNRPAPVKPQPRPVLHRVEPRPYVRMRRAQRLVELVAEREVEREAGR</sequence>